<dbReference type="SUPFAM" id="SSF51445">
    <property type="entry name" value="(Trans)glycosidases"/>
    <property type="match status" value="1"/>
</dbReference>
<evidence type="ECO:0000256" key="1">
    <source>
        <dbReference type="ARBA" id="ARBA00022676"/>
    </source>
</evidence>
<evidence type="ECO:0000313" key="5">
    <source>
        <dbReference type="EMBL" id="MBP0483915.1"/>
    </source>
</evidence>
<feature type="domain" description="Glycosyl hydrolase family 13 catalytic" evidence="4">
    <location>
        <begin position="18"/>
        <end position="498"/>
    </location>
</feature>
<evidence type="ECO:0000313" key="6">
    <source>
        <dbReference type="Proteomes" id="UP000675940"/>
    </source>
</evidence>
<dbReference type="RefSeq" id="WP_209361868.1">
    <property type="nucleotide sequence ID" value="NZ_JAGISH010000009.1"/>
</dbReference>
<proteinExistence type="predicted"/>
<dbReference type="PIRSF" id="PIRSF003059">
    <property type="entry name" value="Sucrose_phosphorylase"/>
    <property type="match status" value="1"/>
</dbReference>
<keyword evidence="1" id="KW-0328">Glycosyltransferase</keyword>
<comment type="caution">
    <text evidence="5">The sequence shown here is derived from an EMBL/GenBank/DDBJ whole genome shotgun (WGS) entry which is preliminary data.</text>
</comment>
<dbReference type="GO" id="GO:0016757">
    <property type="term" value="F:glycosyltransferase activity"/>
    <property type="evidence" value="ECO:0007669"/>
    <property type="project" value="UniProtKB-KW"/>
</dbReference>
<dbReference type="EMBL" id="JAGISH010000009">
    <property type="protein sequence ID" value="MBP0483915.1"/>
    <property type="molecule type" value="Genomic_DNA"/>
</dbReference>
<dbReference type="Gene3D" id="3.90.400.10">
    <property type="entry name" value="Oligo-1,6-glucosidase, Domain 2"/>
    <property type="match status" value="1"/>
</dbReference>
<feature type="binding site" evidence="3">
    <location>
        <position position="152"/>
    </location>
    <ligand>
        <name>substrate</name>
    </ligand>
</feature>
<dbReference type="Gene3D" id="3.20.20.80">
    <property type="entry name" value="Glycosidases"/>
    <property type="match status" value="1"/>
</dbReference>
<dbReference type="InterPro" id="IPR017853">
    <property type="entry name" value="GH"/>
</dbReference>
<evidence type="ECO:0000259" key="4">
    <source>
        <dbReference type="SMART" id="SM00642"/>
    </source>
</evidence>
<name>A0A940MQE6_9RHOB</name>
<evidence type="ECO:0000256" key="3">
    <source>
        <dbReference type="PIRSR" id="PIRSR003059-2"/>
    </source>
</evidence>
<dbReference type="Proteomes" id="UP000675940">
    <property type="component" value="Unassembled WGS sequence"/>
</dbReference>
<sequence>MPEDTPVAPAALRSRLRALLMRLYKDRDPDELASEIIAAFWPADHAGGTRPRARARKPGNALWSQKDVLLITYGDSLIDGVYKPLDLLRDFLSENLSGVVNGVHILPFFPFTSDDGFAVTDYTKVNPTLGDWPDIQRIGAEWKLMSDLVLNHVSSQGAWFNAYRQQQPPYDHFFFEASPEDDLSTVVRPRITPLLQEVETAGGTKHVWCTFSHDQVDLNFKNPEVLKEIVRIIRLHVDMGVQIIRLDAVAFVWKEPGTPSIHLPQTHAIVQLLRVLADFAQEPVVLLTETNVPKAENLSYFGQLNEAHWIYNFPLPPLILHAMLSGDARYLAHWMRAMPPAPQGCAYLNFTASHDGIGMRPAEGLLPDEEIARMISTVMDSGGRASMRALPDGGTAVYELNATFFSAVARSYKGDTAHHLDRFIASQTIVMSLEGVPAFYIHAMLATENDLDGVTRRGMNRAINRHRWDYPELRALLDDPQSPQSRVLAELSRRLKLRARQPAFHPNATNFTLTLDDRIMAVWRQAPDRSQSIFALHNVSAETVDLPPRAMNLIADETWTDLLTGETLHPEEDGVTLAPYQCRWITNRG</sequence>
<dbReference type="AlphaFoldDB" id="A0A940MQE6"/>
<dbReference type="Gene3D" id="2.60.40.1180">
    <property type="entry name" value="Golgi alpha-mannosidase II"/>
    <property type="match status" value="1"/>
</dbReference>
<dbReference type="PANTHER" id="PTHR38784:SF1">
    <property type="entry name" value="SUCROSE PHOSPHORYLASE"/>
    <property type="match status" value="1"/>
</dbReference>
<keyword evidence="6" id="KW-1185">Reference proteome</keyword>
<dbReference type="GO" id="GO:0005975">
    <property type="term" value="P:carbohydrate metabolic process"/>
    <property type="evidence" value="ECO:0007669"/>
    <property type="project" value="InterPro"/>
</dbReference>
<dbReference type="CDD" id="cd11356">
    <property type="entry name" value="AmyAc_Sucrose_phosphorylase-like_1"/>
    <property type="match status" value="1"/>
</dbReference>
<dbReference type="InterPro" id="IPR045857">
    <property type="entry name" value="O16G_dom_2"/>
</dbReference>
<feature type="binding site" evidence="3">
    <location>
        <position position="114"/>
    </location>
    <ligand>
        <name>substrate</name>
    </ligand>
</feature>
<feature type="binding site" evidence="3">
    <location>
        <position position="461"/>
    </location>
    <ligand>
        <name>substrate</name>
    </ligand>
</feature>
<dbReference type="InterPro" id="IPR016377">
    <property type="entry name" value="Sucrose_GGa_phosphorylase-rel"/>
</dbReference>
<feature type="binding site" evidence="3">
    <location>
        <begin position="354"/>
        <end position="355"/>
    </location>
    <ligand>
        <name>substrate</name>
    </ligand>
</feature>
<protein>
    <submittedName>
        <fullName evidence="5">Alpha-amylase</fullName>
    </submittedName>
</protein>
<accession>A0A940MQE6</accession>
<dbReference type="InterPro" id="IPR006047">
    <property type="entry name" value="GH13_cat_dom"/>
</dbReference>
<organism evidence="5 6">
    <name type="scientific">Sagittula salina</name>
    <dbReference type="NCBI Taxonomy" id="2820268"/>
    <lineage>
        <taxon>Bacteria</taxon>
        <taxon>Pseudomonadati</taxon>
        <taxon>Pseudomonadota</taxon>
        <taxon>Alphaproteobacteria</taxon>
        <taxon>Rhodobacterales</taxon>
        <taxon>Roseobacteraceae</taxon>
        <taxon>Sagittula</taxon>
    </lineage>
</organism>
<reference evidence="5" key="1">
    <citation type="submission" date="2021-03" db="EMBL/GenBank/DDBJ databases">
        <title>Sagittula salina sp. nov. strain M10.9X isolated from the marine waste.</title>
        <authorList>
            <person name="Satari L."/>
            <person name="Molina-Menor E."/>
            <person name="Vidal-Verdu A."/>
            <person name="Pascual J."/>
            <person name="Pereto J."/>
            <person name="Porcar M."/>
        </authorList>
    </citation>
    <scope>NUCLEOTIDE SEQUENCE</scope>
    <source>
        <strain evidence="5">M10.9X</strain>
    </source>
</reference>
<dbReference type="InterPro" id="IPR033746">
    <property type="entry name" value="GGa_phosphorylase"/>
</dbReference>
<dbReference type="PANTHER" id="PTHR38784">
    <property type="entry name" value="SUCROSE PHOSPHORYLASE"/>
    <property type="match status" value="1"/>
</dbReference>
<gene>
    <name evidence="5" type="ORF">J5474_15650</name>
</gene>
<dbReference type="Pfam" id="PF00128">
    <property type="entry name" value="Alpha-amylase"/>
    <property type="match status" value="1"/>
</dbReference>
<evidence type="ECO:0000256" key="2">
    <source>
        <dbReference type="ARBA" id="ARBA00022679"/>
    </source>
</evidence>
<feature type="binding site" evidence="3">
    <location>
        <begin position="245"/>
        <end position="247"/>
    </location>
    <ligand>
        <name>substrate</name>
    </ligand>
</feature>
<keyword evidence="2" id="KW-0808">Transferase</keyword>
<dbReference type="SMART" id="SM00642">
    <property type="entry name" value="Aamy"/>
    <property type="match status" value="1"/>
</dbReference>
<dbReference type="InterPro" id="IPR013780">
    <property type="entry name" value="Glyco_hydro_b"/>
</dbReference>